<organism evidence="2 3">
    <name type="scientific">Telluria aromaticivorans</name>
    <dbReference type="NCBI Taxonomy" id="2725995"/>
    <lineage>
        <taxon>Bacteria</taxon>
        <taxon>Pseudomonadati</taxon>
        <taxon>Pseudomonadota</taxon>
        <taxon>Betaproteobacteria</taxon>
        <taxon>Burkholderiales</taxon>
        <taxon>Oxalobacteraceae</taxon>
        <taxon>Telluria group</taxon>
        <taxon>Telluria</taxon>
    </lineage>
</organism>
<dbReference type="RefSeq" id="WP_171080286.1">
    <property type="nucleotide sequence ID" value="NZ_JABAIV010000001.1"/>
</dbReference>
<protein>
    <recommendedName>
        <fullName evidence="4">Secreted protein</fullName>
    </recommendedName>
</protein>
<keyword evidence="1" id="KW-0732">Signal</keyword>
<dbReference type="Proteomes" id="UP000533905">
    <property type="component" value="Unassembled WGS sequence"/>
</dbReference>
<evidence type="ECO:0000256" key="1">
    <source>
        <dbReference type="SAM" id="SignalP"/>
    </source>
</evidence>
<name>A0A7Y2JV74_9BURK</name>
<evidence type="ECO:0000313" key="2">
    <source>
        <dbReference type="EMBL" id="NNG21630.1"/>
    </source>
</evidence>
<dbReference type="EMBL" id="JABAIV010000001">
    <property type="protein sequence ID" value="NNG21630.1"/>
    <property type="molecule type" value="Genomic_DNA"/>
</dbReference>
<comment type="caution">
    <text evidence="2">The sequence shown here is derived from an EMBL/GenBank/DDBJ whole genome shotgun (WGS) entry which is preliminary data.</text>
</comment>
<reference evidence="2 3" key="1">
    <citation type="submission" date="2020-04" db="EMBL/GenBank/DDBJ databases">
        <title>Massilia sp. nov., a cold adapted bacteria isolated from Arctic soil.</title>
        <authorList>
            <person name="Son J."/>
            <person name="Ka J.-O."/>
        </authorList>
    </citation>
    <scope>NUCLEOTIDE SEQUENCE [LARGE SCALE GENOMIC DNA]</scope>
    <source>
        <strain evidence="2 3">ML15P13</strain>
    </source>
</reference>
<evidence type="ECO:0008006" key="4">
    <source>
        <dbReference type="Google" id="ProtNLM"/>
    </source>
</evidence>
<gene>
    <name evidence="2" type="ORF">HGB41_01240</name>
</gene>
<dbReference type="AlphaFoldDB" id="A0A7Y2JV74"/>
<accession>A0A7Y2JV74</accession>
<feature type="chain" id="PRO_5031079772" description="Secreted protein" evidence="1">
    <location>
        <begin position="27"/>
        <end position="147"/>
    </location>
</feature>
<feature type="signal peptide" evidence="1">
    <location>
        <begin position="1"/>
        <end position="26"/>
    </location>
</feature>
<proteinExistence type="predicted"/>
<evidence type="ECO:0000313" key="3">
    <source>
        <dbReference type="Proteomes" id="UP000533905"/>
    </source>
</evidence>
<sequence length="147" mass="15879">MKLQQRWIARTVLLLAALGCGASVSASVDTTAKPGGVYPLKPGIYVARGTECAAPANAAIRQYDGRGISTTHTHTCRAKVLALKAGRATVDQSCVGTKMGAKRREVQRQLVTVHDALTFTQTVKGRSTTYRYCAPYQLPRAVRHSLH</sequence>
<keyword evidence="3" id="KW-1185">Reference proteome</keyword>